<organism evidence="2 3">
    <name type="scientific">Suillus luteus UH-Slu-Lm8-n1</name>
    <dbReference type="NCBI Taxonomy" id="930992"/>
    <lineage>
        <taxon>Eukaryota</taxon>
        <taxon>Fungi</taxon>
        <taxon>Dikarya</taxon>
        <taxon>Basidiomycota</taxon>
        <taxon>Agaricomycotina</taxon>
        <taxon>Agaricomycetes</taxon>
        <taxon>Agaricomycetidae</taxon>
        <taxon>Boletales</taxon>
        <taxon>Suillineae</taxon>
        <taxon>Suillaceae</taxon>
        <taxon>Suillus</taxon>
    </lineage>
</organism>
<evidence type="ECO:0000313" key="2">
    <source>
        <dbReference type="EMBL" id="KIK44066.1"/>
    </source>
</evidence>
<reference evidence="2 3" key="1">
    <citation type="submission" date="2014-04" db="EMBL/GenBank/DDBJ databases">
        <authorList>
            <consortium name="DOE Joint Genome Institute"/>
            <person name="Kuo A."/>
            <person name="Ruytinx J."/>
            <person name="Rineau F."/>
            <person name="Colpaert J."/>
            <person name="Kohler A."/>
            <person name="Nagy L.G."/>
            <person name="Floudas D."/>
            <person name="Copeland A."/>
            <person name="Barry K.W."/>
            <person name="Cichocki N."/>
            <person name="Veneault-Fourrey C."/>
            <person name="LaButti K."/>
            <person name="Lindquist E.A."/>
            <person name="Lipzen A."/>
            <person name="Lundell T."/>
            <person name="Morin E."/>
            <person name="Murat C."/>
            <person name="Sun H."/>
            <person name="Tunlid A."/>
            <person name="Henrissat B."/>
            <person name="Grigoriev I.V."/>
            <person name="Hibbett D.S."/>
            <person name="Martin F."/>
            <person name="Nordberg H.P."/>
            <person name="Cantor M.N."/>
            <person name="Hua S.X."/>
        </authorList>
    </citation>
    <scope>NUCLEOTIDE SEQUENCE [LARGE SCALE GENOMIC DNA]</scope>
    <source>
        <strain evidence="2 3">UH-Slu-Lm8-n1</strain>
    </source>
</reference>
<dbReference type="AlphaFoldDB" id="A0A0D0AQR5"/>
<dbReference type="EMBL" id="KN835198">
    <property type="protein sequence ID" value="KIK44066.1"/>
    <property type="molecule type" value="Genomic_DNA"/>
</dbReference>
<evidence type="ECO:0000313" key="3">
    <source>
        <dbReference type="Proteomes" id="UP000054485"/>
    </source>
</evidence>
<dbReference type="HOGENOM" id="CLU_2869178_0_0_1"/>
<evidence type="ECO:0000256" key="1">
    <source>
        <dbReference type="SAM" id="MobiDB-lite"/>
    </source>
</evidence>
<accession>A0A0D0AQR5</accession>
<name>A0A0D0AQR5_9AGAM</name>
<gene>
    <name evidence="2" type="ORF">CY34DRAFT_803084</name>
</gene>
<keyword evidence="3" id="KW-1185">Reference proteome</keyword>
<feature type="region of interest" description="Disordered" evidence="1">
    <location>
        <begin position="1"/>
        <end position="27"/>
    </location>
</feature>
<sequence length="64" mass="7433">MDKFSQKERDPVAQHTDPTHTLHPSDHSYRKLFPRYWWDAIVTCRRGVCYSVNLPDGSHPSPAP</sequence>
<dbReference type="InParanoid" id="A0A0D0AQR5"/>
<reference evidence="3" key="2">
    <citation type="submission" date="2015-01" db="EMBL/GenBank/DDBJ databases">
        <title>Evolutionary Origins and Diversification of the Mycorrhizal Mutualists.</title>
        <authorList>
            <consortium name="DOE Joint Genome Institute"/>
            <consortium name="Mycorrhizal Genomics Consortium"/>
            <person name="Kohler A."/>
            <person name="Kuo A."/>
            <person name="Nagy L.G."/>
            <person name="Floudas D."/>
            <person name="Copeland A."/>
            <person name="Barry K.W."/>
            <person name="Cichocki N."/>
            <person name="Veneault-Fourrey C."/>
            <person name="LaButti K."/>
            <person name="Lindquist E.A."/>
            <person name="Lipzen A."/>
            <person name="Lundell T."/>
            <person name="Morin E."/>
            <person name="Murat C."/>
            <person name="Riley R."/>
            <person name="Ohm R."/>
            <person name="Sun H."/>
            <person name="Tunlid A."/>
            <person name="Henrissat B."/>
            <person name="Grigoriev I.V."/>
            <person name="Hibbett D.S."/>
            <person name="Martin F."/>
        </authorList>
    </citation>
    <scope>NUCLEOTIDE SEQUENCE [LARGE SCALE GENOMIC DNA]</scope>
    <source>
        <strain evidence="3">UH-Slu-Lm8-n1</strain>
    </source>
</reference>
<protein>
    <submittedName>
        <fullName evidence="2">Uncharacterized protein</fullName>
    </submittedName>
</protein>
<proteinExistence type="predicted"/>
<dbReference type="Proteomes" id="UP000054485">
    <property type="component" value="Unassembled WGS sequence"/>
</dbReference>